<keyword evidence="2" id="KW-1185">Reference proteome</keyword>
<name>A2SNJ2_METPP</name>
<evidence type="ECO:0000313" key="2">
    <source>
        <dbReference type="Proteomes" id="UP000000366"/>
    </source>
</evidence>
<protein>
    <submittedName>
        <fullName evidence="1">Uncharacterized protein</fullName>
    </submittedName>
</protein>
<reference evidence="1 2" key="1">
    <citation type="journal article" date="2007" name="J. Bacteriol.">
        <title>Whole-genome analysis of the methyl tert-butyl ether-degrading beta-proteobacterium Methylibium petroleiphilum PM1.</title>
        <authorList>
            <person name="Kane S.R."/>
            <person name="Chakicherla A.Y."/>
            <person name="Chain P.S.G."/>
            <person name="Schmidt R."/>
            <person name="Shin M.W."/>
            <person name="Legler T.C."/>
            <person name="Scow K.M."/>
            <person name="Larimer F.W."/>
            <person name="Lucas S.M."/>
            <person name="Richardson P.M."/>
            <person name="Hristova K.R."/>
        </authorList>
    </citation>
    <scope>NUCLEOTIDE SEQUENCE [LARGE SCALE GENOMIC DNA]</scope>
    <source>
        <strain evidence="2">ATCC BAA-1232 / LMG 22953 / PM1</strain>
        <plasmid evidence="1 2">RPME01</plasmid>
    </source>
</reference>
<proteinExistence type="predicted"/>
<gene>
    <name evidence="1" type="ordered locus">Mpe_B0356</name>
</gene>
<evidence type="ECO:0000313" key="1">
    <source>
        <dbReference type="EMBL" id="ABM97131.1"/>
    </source>
</evidence>
<dbReference type="Proteomes" id="UP000000366">
    <property type="component" value="Plasmid RPME01"/>
</dbReference>
<geneLocation type="plasmid" evidence="1 2">
    <name>RPME01</name>
</geneLocation>
<organism evidence="1 2">
    <name type="scientific">Methylibium petroleiphilum (strain ATCC BAA-1232 / LMG 22953 / PM1)</name>
    <dbReference type="NCBI Taxonomy" id="420662"/>
    <lineage>
        <taxon>Bacteria</taxon>
        <taxon>Pseudomonadati</taxon>
        <taxon>Pseudomonadota</taxon>
        <taxon>Betaproteobacteria</taxon>
        <taxon>Burkholderiales</taxon>
        <taxon>Sphaerotilaceae</taxon>
        <taxon>Methylibium</taxon>
    </lineage>
</organism>
<dbReference type="AlphaFoldDB" id="A2SNJ2"/>
<dbReference type="HOGENOM" id="CLU_1072866_0_0_4"/>
<dbReference type="KEGG" id="mpt:Mpe_B0356"/>
<dbReference type="EMBL" id="CP000556">
    <property type="protein sequence ID" value="ABM97131.1"/>
    <property type="molecule type" value="Genomic_DNA"/>
</dbReference>
<keyword evidence="1" id="KW-0614">Plasmid</keyword>
<accession>A2SNJ2</accession>
<dbReference type="RefSeq" id="WP_011831719.1">
    <property type="nucleotide sequence ID" value="NC_008826.1"/>
</dbReference>
<sequence length="259" mass="28967">MSHAAAEGSDKARRLVQSYRRARRKLYQRRQLGDDAVGEYLAQSHVARRLTGIESRRPAGIDQVEISQAERDAFRRALRRLDDAAAEELGGQSTARVQRLQRALDRLPLPSMQDLLRRLYALGGRQVITFGFADDSHRRVVLTPGGAEIPDDGQPHTPLVDLVRRAFTDIHGCIIVIRTEEGDTVNVYEARGAGFHSEPRREIYAAAVIGHVAVYFDAEQARESLETDPRTMTPLPRVPGTVYCDWPELESTEQGSENA</sequence>